<organism evidence="1 2">
    <name type="scientific">Dallia pectoralis</name>
    <name type="common">Alaska blackfish</name>
    <dbReference type="NCBI Taxonomy" id="75939"/>
    <lineage>
        <taxon>Eukaryota</taxon>
        <taxon>Metazoa</taxon>
        <taxon>Chordata</taxon>
        <taxon>Craniata</taxon>
        <taxon>Vertebrata</taxon>
        <taxon>Euteleostomi</taxon>
        <taxon>Actinopterygii</taxon>
        <taxon>Neopterygii</taxon>
        <taxon>Teleostei</taxon>
        <taxon>Protacanthopterygii</taxon>
        <taxon>Esociformes</taxon>
        <taxon>Umbridae</taxon>
        <taxon>Dallia</taxon>
    </lineage>
</organism>
<comment type="caution">
    <text evidence="1">The sequence shown here is derived from an EMBL/GenBank/DDBJ whole genome shotgun (WGS) entry which is preliminary data.</text>
</comment>
<name>A0ACC2FYJ6_DALPE</name>
<gene>
    <name evidence="1" type="ORF">DPEC_G00237340</name>
</gene>
<evidence type="ECO:0000313" key="1">
    <source>
        <dbReference type="EMBL" id="KAJ7996464.1"/>
    </source>
</evidence>
<proteinExistence type="predicted"/>
<sequence length="82" mass="9871">MSIGFFARHVQHIRSIHWLYFRCVELVFPGRCRQMRWQCKVCGFKATTRGNLTWIQQCSGSSLVTELTNYLFHPEYQRLWKS</sequence>
<dbReference type="EMBL" id="CM055747">
    <property type="protein sequence ID" value="KAJ7996464.1"/>
    <property type="molecule type" value="Genomic_DNA"/>
</dbReference>
<dbReference type="Proteomes" id="UP001157502">
    <property type="component" value="Chromosome 20"/>
</dbReference>
<reference evidence="1" key="1">
    <citation type="submission" date="2021-05" db="EMBL/GenBank/DDBJ databases">
        <authorList>
            <person name="Pan Q."/>
            <person name="Jouanno E."/>
            <person name="Zahm M."/>
            <person name="Klopp C."/>
            <person name="Cabau C."/>
            <person name="Louis A."/>
            <person name="Berthelot C."/>
            <person name="Parey E."/>
            <person name="Roest Crollius H."/>
            <person name="Montfort J."/>
            <person name="Robinson-Rechavi M."/>
            <person name="Bouchez O."/>
            <person name="Lampietro C."/>
            <person name="Lopez Roques C."/>
            <person name="Donnadieu C."/>
            <person name="Postlethwait J."/>
            <person name="Bobe J."/>
            <person name="Dillon D."/>
            <person name="Chandos A."/>
            <person name="von Hippel F."/>
            <person name="Guiguen Y."/>
        </authorList>
    </citation>
    <scope>NUCLEOTIDE SEQUENCE</scope>
    <source>
        <strain evidence="1">YG-Jan2019</strain>
    </source>
</reference>
<protein>
    <submittedName>
        <fullName evidence="1">Uncharacterized protein</fullName>
    </submittedName>
</protein>
<evidence type="ECO:0000313" key="2">
    <source>
        <dbReference type="Proteomes" id="UP001157502"/>
    </source>
</evidence>
<keyword evidence="2" id="KW-1185">Reference proteome</keyword>
<accession>A0ACC2FYJ6</accession>